<proteinExistence type="inferred from homology"/>
<dbReference type="AlphaFoldDB" id="A0A8S4B0D3"/>
<evidence type="ECO:0000313" key="7">
    <source>
        <dbReference type="EMBL" id="CAG5905943.1"/>
    </source>
</evidence>
<gene>
    <name evidence="7" type="ORF">MMEN_LOCUS9522</name>
</gene>
<dbReference type="Pfam" id="PF23557">
    <property type="entry name" value="TPR_leprecan"/>
    <property type="match status" value="1"/>
</dbReference>
<dbReference type="InterPro" id="IPR052284">
    <property type="entry name" value="Collagen_mod_leprecan"/>
</dbReference>
<dbReference type="Proteomes" id="UP000677803">
    <property type="component" value="Unassembled WGS sequence"/>
</dbReference>
<evidence type="ECO:0000256" key="2">
    <source>
        <dbReference type="ARBA" id="ARBA00022729"/>
    </source>
</evidence>
<accession>A0A8S4B0D3</accession>
<dbReference type="EMBL" id="CAJRST010010001">
    <property type="protein sequence ID" value="CAG5905943.1"/>
    <property type="molecule type" value="Genomic_DNA"/>
</dbReference>
<feature type="region of interest" description="Disordered" evidence="4">
    <location>
        <begin position="417"/>
        <end position="436"/>
    </location>
</feature>
<feature type="chain" id="PRO_5035786065" evidence="5">
    <location>
        <begin position="23"/>
        <end position="436"/>
    </location>
</feature>
<evidence type="ECO:0000259" key="6">
    <source>
        <dbReference type="Pfam" id="PF23557"/>
    </source>
</evidence>
<feature type="compositionally biased region" description="Basic and acidic residues" evidence="4">
    <location>
        <begin position="427"/>
        <end position="436"/>
    </location>
</feature>
<comment type="similarity">
    <text evidence="1">Belongs to the leprecan family.</text>
</comment>
<dbReference type="PANTHER" id="PTHR13986">
    <property type="entry name" value="PROTEIN LYSINE HYDROXYLATION COMPLEX COMPONENT"/>
    <property type="match status" value="1"/>
</dbReference>
<evidence type="ECO:0000256" key="4">
    <source>
        <dbReference type="SAM" id="MobiDB-lite"/>
    </source>
</evidence>
<feature type="domain" description="Leprecan-like alpha-helical" evidence="6">
    <location>
        <begin position="51"/>
        <end position="344"/>
    </location>
</feature>
<protein>
    <submittedName>
        <fullName evidence="7">(Atlantic silverside) hypothetical protein</fullName>
    </submittedName>
</protein>
<dbReference type="OrthoDB" id="8517835at2759"/>
<feature type="signal peptide" evidence="5">
    <location>
        <begin position="1"/>
        <end position="22"/>
    </location>
</feature>
<comment type="caution">
    <text evidence="7">The sequence shown here is derived from an EMBL/GenBank/DDBJ whole genome shotgun (WGS) entry which is preliminary data.</text>
</comment>
<dbReference type="InterPro" id="IPR011990">
    <property type="entry name" value="TPR-like_helical_dom_sf"/>
</dbReference>
<dbReference type="Gene3D" id="1.25.40.10">
    <property type="entry name" value="Tetratricopeptide repeat domain"/>
    <property type="match status" value="1"/>
</dbReference>
<evidence type="ECO:0000256" key="3">
    <source>
        <dbReference type="ARBA" id="ARBA00023180"/>
    </source>
</evidence>
<evidence type="ECO:0000256" key="5">
    <source>
        <dbReference type="SAM" id="SignalP"/>
    </source>
</evidence>
<dbReference type="InterPro" id="IPR056585">
    <property type="entry name" value="Leprecan_dom"/>
</dbReference>
<organism evidence="7 8">
    <name type="scientific">Menidia menidia</name>
    <name type="common">Atlantic silverside</name>
    <dbReference type="NCBI Taxonomy" id="238744"/>
    <lineage>
        <taxon>Eukaryota</taxon>
        <taxon>Metazoa</taxon>
        <taxon>Chordata</taxon>
        <taxon>Craniata</taxon>
        <taxon>Vertebrata</taxon>
        <taxon>Euteleostomi</taxon>
        <taxon>Actinopterygii</taxon>
        <taxon>Neopterygii</taxon>
        <taxon>Teleostei</taxon>
        <taxon>Neoteleostei</taxon>
        <taxon>Acanthomorphata</taxon>
        <taxon>Ovalentaria</taxon>
        <taxon>Atherinomorphae</taxon>
        <taxon>Atheriniformes</taxon>
        <taxon>Atherinopsidae</taxon>
        <taxon>Menidiinae</taxon>
        <taxon>Menidia</taxon>
    </lineage>
</organism>
<dbReference type="GO" id="GO:0030199">
    <property type="term" value="P:collagen fibril organization"/>
    <property type="evidence" value="ECO:0007669"/>
    <property type="project" value="TreeGrafter"/>
</dbReference>
<dbReference type="GO" id="GO:0005783">
    <property type="term" value="C:endoplasmic reticulum"/>
    <property type="evidence" value="ECO:0007669"/>
    <property type="project" value="TreeGrafter"/>
</dbReference>
<keyword evidence="8" id="KW-1185">Reference proteome</keyword>
<dbReference type="SUPFAM" id="SSF48452">
    <property type="entry name" value="TPR-like"/>
    <property type="match status" value="1"/>
</dbReference>
<name>A0A8S4B0D3_9TELE</name>
<reference evidence="7" key="1">
    <citation type="submission" date="2021-05" db="EMBL/GenBank/DDBJ databases">
        <authorList>
            <person name="Tigano A."/>
        </authorList>
    </citation>
    <scope>NUCLEOTIDE SEQUENCE</scope>
</reference>
<dbReference type="PANTHER" id="PTHR13986:SF4">
    <property type="entry name" value="ENDOPLASMIC RETICULUM PROTEIN SC65"/>
    <property type="match status" value="1"/>
</dbReference>
<keyword evidence="2 5" id="KW-0732">Signal</keyword>
<sequence>MGRRRCCLVVVTLCVKAEPLLTLLCATFVAMAPAQHHNHSLRNVPEEELMPLAAAYGLALDSYATGNWTESIRFFDLSLRLHRLARDSARHCALRCGRGEPPPFAAGPELRARWQLVREASCQRRCRARLPALRLPPPGARLREEFSSRAPYRYLHSAHSHLNDLQSAVPCAYTFLQRNPEDQELLQLMQEYKKEYDLSGFLIDYEEHPYEASFVRGVKQVGLGEYSNSVEHLEEALRLYLQEYHLCQADCEGIGHFPADRDFYTVIAEVYVDILKCQLKCEKNLMPNVGGYFVENFLPTIYHYLQYAYYKLNDGRRAVPCAYSYSLFDPEDQLMKQNLLYYKVYSQQWGLQSGHFKPRVEAFKLYNQTMAQKEMLTLTEMYLELNDEDISGPEQVAVMASESPDAEFEGVGDYEESIRADWSQTKGKGDAGKSDI</sequence>
<keyword evidence="3" id="KW-0325">Glycoprotein</keyword>
<dbReference type="GO" id="GO:0005518">
    <property type="term" value="F:collagen binding"/>
    <property type="evidence" value="ECO:0007669"/>
    <property type="project" value="TreeGrafter"/>
</dbReference>
<evidence type="ECO:0000313" key="8">
    <source>
        <dbReference type="Proteomes" id="UP000677803"/>
    </source>
</evidence>
<evidence type="ECO:0000256" key="1">
    <source>
        <dbReference type="ARBA" id="ARBA00006487"/>
    </source>
</evidence>